<organism evidence="2 3">
    <name type="scientific">Tsukamurella pulmonis</name>
    <dbReference type="NCBI Taxonomy" id="47312"/>
    <lineage>
        <taxon>Bacteria</taxon>
        <taxon>Bacillati</taxon>
        <taxon>Actinomycetota</taxon>
        <taxon>Actinomycetes</taxon>
        <taxon>Mycobacteriales</taxon>
        <taxon>Tsukamurellaceae</taxon>
        <taxon>Tsukamurella</taxon>
    </lineage>
</organism>
<dbReference type="PANTHER" id="PTHR38444:SF1">
    <property type="entry name" value="ENTEROBACTIN BIOSYNTHESIS PROTEIN YBDZ"/>
    <property type="match status" value="1"/>
</dbReference>
<dbReference type="InterPro" id="IPR038020">
    <property type="entry name" value="MbtH-like_sf"/>
</dbReference>
<feature type="domain" description="MbtH-like" evidence="1">
    <location>
        <begin position="2"/>
        <end position="52"/>
    </location>
</feature>
<keyword evidence="3" id="KW-1185">Reference proteome</keyword>
<evidence type="ECO:0000259" key="1">
    <source>
        <dbReference type="SMART" id="SM00923"/>
    </source>
</evidence>
<sequence length="66" mass="7421">MNPFDDSDAGFLVLRNASGQRSLWPRFARVPAGWSVEYGPASRADCRDHVDAVWTDLRPQPVPLPR</sequence>
<dbReference type="InterPro" id="IPR005153">
    <property type="entry name" value="MbtH-like_dom"/>
</dbReference>
<reference evidence="3" key="1">
    <citation type="submission" date="2016-10" db="EMBL/GenBank/DDBJ databases">
        <authorList>
            <person name="Varghese N."/>
            <person name="Submissions S."/>
        </authorList>
    </citation>
    <scope>NUCLEOTIDE SEQUENCE [LARGE SCALE GENOMIC DNA]</scope>
    <source>
        <strain evidence="3">DSM 44142</strain>
    </source>
</reference>
<dbReference type="EMBL" id="FNLF01000002">
    <property type="protein sequence ID" value="SDQ56302.1"/>
    <property type="molecule type" value="Genomic_DNA"/>
</dbReference>
<dbReference type="InterPro" id="IPR037407">
    <property type="entry name" value="MLP_fam"/>
</dbReference>
<dbReference type="OrthoDB" id="7584480at2"/>
<dbReference type="Pfam" id="PF03621">
    <property type="entry name" value="MbtH"/>
    <property type="match status" value="1"/>
</dbReference>
<dbReference type="PANTHER" id="PTHR38444">
    <property type="entry name" value="ENTEROBACTIN BIOSYNTHESIS PROTEIN YBDZ"/>
    <property type="match status" value="1"/>
</dbReference>
<dbReference type="Proteomes" id="UP000183053">
    <property type="component" value="Unassembled WGS sequence"/>
</dbReference>
<protein>
    <submittedName>
        <fullName evidence="2">MbtH protein</fullName>
    </submittedName>
</protein>
<dbReference type="AlphaFoldDB" id="A0A1H1BWI7"/>
<dbReference type="STRING" id="47312.SAMN04489765_0895"/>
<dbReference type="GO" id="GO:0005829">
    <property type="term" value="C:cytosol"/>
    <property type="evidence" value="ECO:0007669"/>
    <property type="project" value="TreeGrafter"/>
</dbReference>
<accession>A0A1H1BWI7</accession>
<dbReference type="RefSeq" id="WP_068567065.1">
    <property type="nucleotide sequence ID" value="NZ_AP025457.1"/>
</dbReference>
<dbReference type="SMART" id="SM00923">
    <property type="entry name" value="MbtH"/>
    <property type="match status" value="1"/>
</dbReference>
<evidence type="ECO:0000313" key="2">
    <source>
        <dbReference type="EMBL" id="SDQ56302.1"/>
    </source>
</evidence>
<gene>
    <name evidence="2" type="ORF">SAMN04489765_0895</name>
</gene>
<dbReference type="SUPFAM" id="SSF160582">
    <property type="entry name" value="MbtH-like"/>
    <property type="match status" value="1"/>
</dbReference>
<dbReference type="Gene3D" id="3.90.820.10">
    <property type="entry name" value="Structural Genomics, Unknown Function 30-nov-00 1gh9 Mol_id"/>
    <property type="match status" value="1"/>
</dbReference>
<evidence type="ECO:0000313" key="3">
    <source>
        <dbReference type="Proteomes" id="UP000183053"/>
    </source>
</evidence>
<proteinExistence type="predicted"/>
<dbReference type="GO" id="GO:0019290">
    <property type="term" value="P:siderophore biosynthetic process"/>
    <property type="evidence" value="ECO:0007669"/>
    <property type="project" value="TreeGrafter"/>
</dbReference>
<name>A0A1H1BWI7_9ACTN</name>